<dbReference type="EMBL" id="DS471916">
    <property type="protein sequence ID" value="EDO28178.1"/>
    <property type="molecule type" value="Genomic_DNA"/>
</dbReference>
<dbReference type="SUPFAM" id="SSF48403">
    <property type="entry name" value="Ankyrin repeat"/>
    <property type="match status" value="1"/>
</dbReference>
<dbReference type="eggNOG" id="KOG0504">
    <property type="taxonomic scope" value="Eukaryota"/>
</dbReference>
<evidence type="ECO:0000313" key="5">
    <source>
        <dbReference type="Proteomes" id="UP000001593"/>
    </source>
</evidence>
<evidence type="ECO:0000256" key="3">
    <source>
        <dbReference type="PROSITE-ProRule" id="PRU00023"/>
    </source>
</evidence>
<dbReference type="STRING" id="45351.A7T774"/>
<dbReference type="HOGENOM" id="CLU_1273576_0_0_1"/>
<keyword evidence="5" id="KW-1185">Reference proteome</keyword>
<dbReference type="PROSITE" id="PS50297">
    <property type="entry name" value="ANK_REP_REGION"/>
    <property type="match status" value="2"/>
</dbReference>
<dbReference type="PANTHER" id="PTHR23206:SF8">
    <property type="entry name" value="ANKYRIN REPEAT AND KH DOMAIN-CONTAINING 1"/>
    <property type="match status" value="1"/>
</dbReference>
<dbReference type="PANTHER" id="PTHR23206">
    <property type="entry name" value="MASK PROTEIN"/>
    <property type="match status" value="1"/>
</dbReference>
<feature type="repeat" description="ANK" evidence="3">
    <location>
        <begin position="119"/>
        <end position="151"/>
    </location>
</feature>
<dbReference type="PhylomeDB" id="A7T774"/>
<feature type="repeat" description="ANK" evidence="3">
    <location>
        <begin position="153"/>
        <end position="185"/>
    </location>
</feature>
<reference evidence="4 5" key="1">
    <citation type="journal article" date="2007" name="Science">
        <title>Sea anemone genome reveals ancestral eumetazoan gene repertoire and genomic organization.</title>
        <authorList>
            <person name="Putnam N.H."/>
            <person name="Srivastava M."/>
            <person name="Hellsten U."/>
            <person name="Dirks B."/>
            <person name="Chapman J."/>
            <person name="Salamov A."/>
            <person name="Terry A."/>
            <person name="Shapiro H."/>
            <person name="Lindquist E."/>
            <person name="Kapitonov V.V."/>
            <person name="Jurka J."/>
            <person name="Genikhovich G."/>
            <person name="Grigoriev I.V."/>
            <person name="Lucas S.M."/>
            <person name="Steele R.E."/>
            <person name="Finnerty J.R."/>
            <person name="Technau U."/>
            <person name="Martindale M.Q."/>
            <person name="Rokhsar D.S."/>
        </authorList>
    </citation>
    <scope>NUCLEOTIDE SEQUENCE [LARGE SCALE GENOMIC DNA]</scope>
    <source>
        <strain evidence="5">CH2 X CH6</strain>
    </source>
</reference>
<name>A7T774_NEMVE</name>
<keyword evidence="2 3" id="KW-0040">ANK repeat</keyword>
<feature type="repeat" description="ANK" evidence="3">
    <location>
        <begin position="86"/>
        <end position="118"/>
    </location>
</feature>
<dbReference type="Pfam" id="PF12796">
    <property type="entry name" value="Ank_2"/>
    <property type="match status" value="2"/>
</dbReference>
<organism evidence="4 5">
    <name type="scientific">Nematostella vectensis</name>
    <name type="common">Starlet sea anemone</name>
    <dbReference type="NCBI Taxonomy" id="45351"/>
    <lineage>
        <taxon>Eukaryota</taxon>
        <taxon>Metazoa</taxon>
        <taxon>Cnidaria</taxon>
        <taxon>Anthozoa</taxon>
        <taxon>Hexacorallia</taxon>
        <taxon>Actiniaria</taxon>
        <taxon>Edwardsiidae</taxon>
        <taxon>Nematostella</taxon>
    </lineage>
</organism>
<dbReference type="Proteomes" id="UP000001593">
    <property type="component" value="Unassembled WGS sequence"/>
</dbReference>
<evidence type="ECO:0000256" key="1">
    <source>
        <dbReference type="ARBA" id="ARBA00022737"/>
    </source>
</evidence>
<keyword evidence="1" id="KW-0677">Repeat</keyword>
<protein>
    <submittedName>
        <fullName evidence="4">Uncharacterized protein</fullName>
    </submittedName>
</protein>
<evidence type="ECO:0000256" key="2">
    <source>
        <dbReference type="ARBA" id="ARBA00023043"/>
    </source>
</evidence>
<proteinExistence type="predicted"/>
<dbReference type="PROSITE" id="PS50088">
    <property type="entry name" value="ANK_REPEAT"/>
    <property type="match status" value="3"/>
</dbReference>
<dbReference type="InterPro" id="IPR051631">
    <property type="entry name" value="Ankyrin-KH/SAM_domain"/>
</dbReference>
<dbReference type="SMART" id="SM00248">
    <property type="entry name" value="ANK"/>
    <property type="match status" value="5"/>
</dbReference>
<accession>A7T774</accession>
<dbReference type="Gene3D" id="1.25.40.20">
    <property type="entry name" value="Ankyrin repeat-containing domain"/>
    <property type="match status" value="2"/>
</dbReference>
<dbReference type="OMA" id="NREYCHA"/>
<evidence type="ECO:0000313" key="4">
    <source>
        <dbReference type="EMBL" id="EDO28178.1"/>
    </source>
</evidence>
<gene>
    <name evidence="4" type="ORF">NEMVEDRAFT_v1g223274</name>
</gene>
<dbReference type="AlphaFoldDB" id="A7T774"/>
<dbReference type="InterPro" id="IPR002110">
    <property type="entry name" value="Ankyrin_rpt"/>
</dbReference>
<sequence length="217" mass="24077">MAAQVCHDRVQVPKVRQMKDIVSLFHRDGSELMKANVPTNTNREYCHAKILENNKTMSRDALAGHVKVATMLLDHGAEINVESDSNKDSPLTFACWKGHCDVVELLLARSANIEHRTKEGFTPLMFAALGGHTDVAAKLLEQGAKVNIPSGSNNDIPLTSACWKGHHDVVKLLLKYTSNIEHRTKDGCTPLMLAARYVKYCVVLTWLEGCQKYCCGM</sequence>
<dbReference type="InParanoid" id="A7T774"/>
<dbReference type="InterPro" id="IPR036770">
    <property type="entry name" value="Ankyrin_rpt-contain_sf"/>
</dbReference>